<dbReference type="InterPro" id="IPR052355">
    <property type="entry name" value="CENP-V-like"/>
</dbReference>
<feature type="domain" description="CENP-V/GFA" evidence="5">
    <location>
        <begin position="12"/>
        <end position="133"/>
    </location>
</feature>
<keyword evidence="2" id="KW-0479">Metal-binding</keyword>
<dbReference type="Proteomes" id="UP000036947">
    <property type="component" value="Unassembled WGS sequence"/>
</dbReference>
<evidence type="ECO:0000256" key="2">
    <source>
        <dbReference type="ARBA" id="ARBA00022723"/>
    </source>
</evidence>
<evidence type="ECO:0000256" key="3">
    <source>
        <dbReference type="ARBA" id="ARBA00022833"/>
    </source>
</evidence>
<dbReference type="AlphaFoldDB" id="A0A0L0NGI8"/>
<comment type="caution">
    <text evidence="6">The sequence shown here is derived from an EMBL/GenBank/DDBJ whole genome shotgun (WGS) entry which is preliminary data.</text>
</comment>
<dbReference type="GO" id="GO:0046872">
    <property type="term" value="F:metal ion binding"/>
    <property type="evidence" value="ECO:0007669"/>
    <property type="project" value="UniProtKB-KW"/>
</dbReference>
<dbReference type="STRING" id="1163406.A0A0L0NGI8"/>
<dbReference type="GO" id="GO:0016846">
    <property type="term" value="F:carbon-sulfur lyase activity"/>
    <property type="evidence" value="ECO:0007669"/>
    <property type="project" value="InterPro"/>
</dbReference>
<proteinExistence type="inferred from homology"/>
<comment type="similarity">
    <text evidence="1">Belongs to the Gfa family.</text>
</comment>
<organism evidence="6 7">
    <name type="scientific">Tolypocladium ophioglossoides (strain CBS 100239)</name>
    <name type="common">Snaketongue truffleclub</name>
    <name type="synonym">Elaphocordyceps ophioglossoides</name>
    <dbReference type="NCBI Taxonomy" id="1163406"/>
    <lineage>
        <taxon>Eukaryota</taxon>
        <taxon>Fungi</taxon>
        <taxon>Dikarya</taxon>
        <taxon>Ascomycota</taxon>
        <taxon>Pezizomycotina</taxon>
        <taxon>Sordariomycetes</taxon>
        <taxon>Hypocreomycetidae</taxon>
        <taxon>Hypocreales</taxon>
        <taxon>Ophiocordycipitaceae</taxon>
        <taxon>Tolypocladium</taxon>
    </lineage>
</organism>
<dbReference type="Pfam" id="PF04828">
    <property type="entry name" value="GFA"/>
    <property type="match status" value="2"/>
</dbReference>
<accession>A0A0L0NGI8</accession>
<dbReference type="EMBL" id="LFRF01000004">
    <property type="protein sequence ID" value="KND93153.1"/>
    <property type="molecule type" value="Genomic_DNA"/>
</dbReference>
<evidence type="ECO:0000256" key="4">
    <source>
        <dbReference type="SAM" id="MobiDB-lite"/>
    </source>
</evidence>
<dbReference type="Gene3D" id="2.170.150.70">
    <property type="match status" value="2"/>
</dbReference>
<name>A0A0L0NGI8_TOLOC</name>
<dbReference type="PANTHER" id="PTHR28620">
    <property type="entry name" value="CENTROMERE PROTEIN V"/>
    <property type="match status" value="1"/>
</dbReference>
<evidence type="ECO:0000259" key="5">
    <source>
        <dbReference type="PROSITE" id="PS51891"/>
    </source>
</evidence>
<evidence type="ECO:0000256" key="1">
    <source>
        <dbReference type="ARBA" id="ARBA00005495"/>
    </source>
</evidence>
<reference evidence="6 7" key="1">
    <citation type="journal article" date="2015" name="BMC Genomics">
        <title>The genome of the truffle-parasite Tolypocladium ophioglossoides and the evolution of antifungal peptaibiotics.</title>
        <authorList>
            <person name="Quandt C.A."/>
            <person name="Bushley K.E."/>
            <person name="Spatafora J.W."/>
        </authorList>
    </citation>
    <scope>NUCLEOTIDE SEQUENCE [LARGE SCALE GENOMIC DNA]</scope>
    <source>
        <strain evidence="6 7">CBS 100239</strain>
    </source>
</reference>
<gene>
    <name evidence="6" type="ORF">TOPH_02040</name>
</gene>
<dbReference type="InterPro" id="IPR011057">
    <property type="entry name" value="Mss4-like_sf"/>
</dbReference>
<dbReference type="PROSITE" id="PS51891">
    <property type="entry name" value="CENP_V_GFA"/>
    <property type="match status" value="2"/>
</dbReference>
<dbReference type="InterPro" id="IPR006913">
    <property type="entry name" value="CENP-V/GFA"/>
</dbReference>
<feature type="region of interest" description="Disordered" evidence="4">
    <location>
        <begin position="292"/>
        <end position="315"/>
    </location>
</feature>
<keyword evidence="7" id="KW-1185">Reference proteome</keyword>
<dbReference type="PANTHER" id="PTHR28620:SF1">
    <property type="entry name" value="CENP-V_GFA DOMAIN-CONTAINING PROTEIN"/>
    <property type="match status" value="1"/>
</dbReference>
<dbReference type="OrthoDB" id="2993351at2759"/>
<keyword evidence="3" id="KW-0862">Zinc</keyword>
<evidence type="ECO:0000313" key="7">
    <source>
        <dbReference type="Proteomes" id="UP000036947"/>
    </source>
</evidence>
<dbReference type="SUPFAM" id="SSF51316">
    <property type="entry name" value="Mss4-like"/>
    <property type="match status" value="2"/>
</dbReference>
<sequence length="315" mass="34681">MATTETEPLRTYRGNCHCGAFVYEVELPEIKSVFQCNCSICHKKGYLWVFPGEAGDFRVVKGTDDTLTRYSFGPKKLTHKFCPTCATPVMGELPDGPPAQQRALNVGARPASGRGTEMLTRARTGTRNARRQHLGSGEEADRFDGTAIGDKYVPPEYKGALPEAFEGSKLYTGSCHCGAVSVALTSKPLDETFDERTIECNCSICERNGYYWVYPENSRVVLSGDDANIGRYSFARHMLSKTFCRRCGVCLTNEYKPLSEEQRAALSAQGRVFDGYAQSHHPVNVRVLQGVDLGGMKPPSRNDGATNIPPPYVNP</sequence>
<protein>
    <submittedName>
        <fullName evidence="6">Centromere protein V</fullName>
    </submittedName>
</protein>
<feature type="domain" description="CENP-V/GFA" evidence="5">
    <location>
        <begin position="171"/>
        <end position="284"/>
    </location>
</feature>
<evidence type="ECO:0000313" key="6">
    <source>
        <dbReference type="EMBL" id="KND93153.1"/>
    </source>
</evidence>